<dbReference type="RefSeq" id="WP_005500263.1">
    <property type="nucleotide sequence ID" value="NZ_ABIC01000023.1"/>
</dbReference>
<name>A9DCT4_9GAMM</name>
<proteinExistence type="predicted"/>
<evidence type="ECO:0000313" key="2">
    <source>
        <dbReference type="EMBL" id="EDQ00266.1"/>
    </source>
</evidence>
<accession>A9DCT4</accession>
<organism evidence="2 3">
    <name type="scientific">Shewanella benthica KT99</name>
    <dbReference type="NCBI Taxonomy" id="314608"/>
    <lineage>
        <taxon>Bacteria</taxon>
        <taxon>Pseudomonadati</taxon>
        <taxon>Pseudomonadota</taxon>
        <taxon>Gammaproteobacteria</taxon>
        <taxon>Alteromonadales</taxon>
        <taxon>Shewanellaceae</taxon>
        <taxon>Shewanella</taxon>
    </lineage>
</organism>
<keyword evidence="3" id="KW-1185">Reference proteome</keyword>
<dbReference type="STRING" id="314608.KT99_07563"/>
<dbReference type="Pfam" id="PF11932">
    <property type="entry name" value="DUF3450"/>
    <property type="match status" value="1"/>
</dbReference>
<dbReference type="EMBL" id="ABIC01000023">
    <property type="protein sequence ID" value="EDQ00266.1"/>
    <property type="molecule type" value="Genomic_DNA"/>
</dbReference>
<evidence type="ECO:0008006" key="4">
    <source>
        <dbReference type="Google" id="ProtNLM"/>
    </source>
</evidence>
<evidence type="ECO:0000256" key="1">
    <source>
        <dbReference type="SAM" id="SignalP"/>
    </source>
</evidence>
<protein>
    <recommendedName>
        <fullName evidence="4">DUF3450 domain-containing protein</fullName>
    </recommendedName>
</protein>
<sequence>MRANFSCSVLIACCALSLNLAAASRDTEQVTRVAVDKLAQQWADKIKLPMVQSVLLGQEAADWQQQKAQSLSQQQQDLGELYWTEYQVQKMQRYVASLQAEVGQLHQDIATINALKQRLEPQLEIWYATLERRVTSDLPFDFEERKRRLAFLRSAMDASELPLAERFRRLLDVLRIEVAYGYGQHVSQEVIVIDDKPIQVNLLRLGRLAWFYMTPDEQQVGWFDRQTRQWRVLPINEQGDLRLAMAITTNKQIAKIVNVPLGVAR</sequence>
<evidence type="ECO:0000313" key="3">
    <source>
        <dbReference type="Proteomes" id="UP000005839"/>
    </source>
</evidence>
<reference evidence="2 3" key="1">
    <citation type="submission" date="2007-10" db="EMBL/GenBank/DDBJ databases">
        <authorList>
            <person name="Yayanos A."/>
            <person name="Ferriera S."/>
            <person name="Johnson J."/>
            <person name="Kravitz S."/>
            <person name="Halpern A."/>
            <person name="Remington K."/>
            <person name="Beeson K."/>
            <person name="Tran B."/>
            <person name="Rogers Y.-H."/>
            <person name="Friedman R."/>
            <person name="Venter J.C."/>
        </authorList>
    </citation>
    <scope>NUCLEOTIDE SEQUENCE [LARGE SCALE GENOMIC DNA]</scope>
    <source>
        <strain evidence="2 3">KT99</strain>
    </source>
</reference>
<feature type="signal peptide" evidence="1">
    <location>
        <begin position="1"/>
        <end position="22"/>
    </location>
</feature>
<comment type="caution">
    <text evidence="2">The sequence shown here is derived from an EMBL/GenBank/DDBJ whole genome shotgun (WGS) entry which is preliminary data.</text>
</comment>
<dbReference type="AlphaFoldDB" id="A9DCT4"/>
<dbReference type="InterPro" id="IPR016866">
    <property type="entry name" value="UCP028069"/>
</dbReference>
<dbReference type="Proteomes" id="UP000005839">
    <property type="component" value="Unassembled WGS sequence"/>
</dbReference>
<keyword evidence="1" id="KW-0732">Signal</keyword>
<feature type="chain" id="PRO_5002737206" description="DUF3450 domain-containing protein" evidence="1">
    <location>
        <begin position="23"/>
        <end position="265"/>
    </location>
</feature>
<gene>
    <name evidence="2" type="ORF">KT99_07563</name>
</gene>